<evidence type="ECO:0000256" key="3">
    <source>
        <dbReference type="ARBA" id="ARBA00022679"/>
    </source>
</evidence>
<dbReference type="GO" id="GO:0006633">
    <property type="term" value="P:fatty acid biosynthetic process"/>
    <property type="evidence" value="ECO:0007669"/>
    <property type="project" value="TreeGrafter"/>
</dbReference>
<dbReference type="GO" id="GO:0004312">
    <property type="term" value="F:fatty acid synthase activity"/>
    <property type="evidence" value="ECO:0007669"/>
    <property type="project" value="TreeGrafter"/>
</dbReference>
<keyword evidence="7" id="KW-1185">Reference proteome</keyword>
<dbReference type="InterPro" id="IPR057326">
    <property type="entry name" value="KR_dom"/>
</dbReference>
<evidence type="ECO:0000256" key="1">
    <source>
        <dbReference type="ARBA" id="ARBA00022450"/>
    </source>
</evidence>
<evidence type="ECO:0000256" key="2">
    <source>
        <dbReference type="ARBA" id="ARBA00022553"/>
    </source>
</evidence>
<evidence type="ECO:0000259" key="5">
    <source>
        <dbReference type="SMART" id="SM00822"/>
    </source>
</evidence>
<evidence type="ECO:0000313" key="6">
    <source>
        <dbReference type="EMBL" id="EFY92440.1"/>
    </source>
</evidence>
<dbReference type="Gene3D" id="3.40.50.720">
    <property type="entry name" value="NAD(P)-binding Rossmann-like Domain"/>
    <property type="match status" value="1"/>
</dbReference>
<dbReference type="InterPro" id="IPR029063">
    <property type="entry name" value="SAM-dependent_MTases_sf"/>
</dbReference>
<sequence>MHDVKPLSATLGYMWSHFTTSFINLNTADLLLSGDSGQNLILLLPAYLWDHDRIFWHKTRLSRAYNARNDPFIRILEPICHRDWITRFVGGTLSDLVTVLDPWATDTRQMDNFYSSLGNLGYHYTNDFRALQSMKRKLGYGEAFARFPSQEAADAVLIRPALLDATFQSIFLAYLWPGHGSLGQLHVPTKISSTRVNAQRCQLDLVLGNETPLESHLTQNPLITGGIERDVIREIPEEKRDSLSWHHKAMFDCCSHVIHQSRIGRQRSTVREWLNNTWKDVSQMMDRSGYLVQWASITAAVGGETEILQYMLGDDLLNLYYVEATGLKDATSFLSRVIAQGVHRYPHMDILEIVAGTGGAKKTIMRDIGRSFAFYTFTDISKMLNPPPKNEPYLSRGSRMAFMRSSIACVTSTKNGRASMSTSGVEVSMPEKPVSIMMLCQVSGSLEDFPSSAVSATALILCVKKGIYVFFTESAAVSTTAALPQLKMSVASIACVTSTKNGRASMSTSGVEVSMPEKPVSIMMLCQVSGSLEDFPSSAVSATALILCVKKGIYVFFTESAAVSTTAALPQLKMSEASPKMLINPRDVVAMDGSYEASTIVDWEATATVPEHMLFSNWQVIWQLHYATGCLLGALEPLFSPVGTRTSTRGGFKKLRGWSTRETISRMKVLLRSSSQRPVKIFPRLAALGTAEKGLQDVEMSFETMEKVSRPKILGMVYLDRLSPDNTLYFFLMFSSLAAAAGNRGQSNYCAANMFMVETAMERRHQGLAASVLHLGAVLGVGFVMRELDETVLPTIYRAGSMWMEETGFDQCIAEAILAGRPRAGPIRKSSQACAWLMPMMQNQYP</sequence>
<evidence type="ECO:0000313" key="7">
    <source>
        <dbReference type="Proteomes" id="UP000002499"/>
    </source>
</evidence>
<dbReference type="GO" id="GO:0044550">
    <property type="term" value="P:secondary metabolite biosynthetic process"/>
    <property type="evidence" value="ECO:0007669"/>
    <property type="project" value="TreeGrafter"/>
</dbReference>
<dbReference type="Gene3D" id="3.10.129.120">
    <property type="match status" value="1"/>
</dbReference>
<dbReference type="Proteomes" id="UP000002499">
    <property type="component" value="Unassembled WGS sequence"/>
</dbReference>
<dbReference type="Gene3D" id="3.40.50.150">
    <property type="entry name" value="Vaccinia Virus protein VP39"/>
    <property type="match status" value="1"/>
</dbReference>
<feature type="domain" description="Ketoreductase" evidence="5">
    <location>
        <begin position="657"/>
        <end position="781"/>
    </location>
</feature>
<dbReference type="InterPro" id="IPR050091">
    <property type="entry name" value="PKS_NRPS_Biosynth_Enz"/>
</dbReference>
<evidence type="ECO:0000256" key="4">
    <source>
        <dbReference type="ARBA" id="ARBA00023002"/>
    </source>
</evidence>
<dbReference type="GO" id="GO:0016491">
    <property type="term" value="F:oxidoreductase activity"/>
    <property type="evidence" value="ECO:0007669"/>
    <property type="project" value="UniProtKB-KW"/>
</dbReference>
<proteinExistence type="predicted"/>
<reference evidence="6 7" key="1">
    <citation type="journal article" date="2011" name="PLoS Genet.">
        <title>Genome sequencing and comparative transcriptomics of the model entomopathogenic fungi Metarhizium anisopliae and M. acridum.</title>
        <authorList>
            <person name="Gao Q."/>
            <person name="Jin K."/>
            <person name="Ying S.H."/>
            <person name="Zhang Y."/>
            <person name="Xiao G."/>
            <person name="Shang Y."/>
            <person name="Duan Z."/>
            <person name="Hu X."/>
            <person name="Xie X.Q."/>
            <person name="Zhou G."/>
            <person name="Peng G."/>
            <person name="Luo Z."/>
            <person name="Huang W."/>
            <person name="Wang B."/>
            <person name="Fang W."/>
            <person name="Wang S."/>
            <person name="Zhong Y."/>
            <person name="Ma L.J."/>
            <person name="St Leger R.J."/>
            <person name="Zhao G.P."/>
            <person name="Pei Y."/>
            <person name="Feng M.G."/>
            <person name="Xia Y."/>
            <person name="Wang C."/>
        </authorList>
    </citation>
    <scope>NUCLEOTIDE SEQUENCE [LARGE SCALE GENOMIC DNA]</scope>
    <source>
        <strain evidence="6 7">CQMa 102</strain>
    </source>
</reference>
<dbReference type="PANTHER" id="PTHR43775:SF20">
    <property type="entry name" value="HYBRID PKS-NRPS SYNTHETASE APDA"/>
    <property type="match status" value="1"/>
</dbReference>
<dbReference type="InterPro" id="IPR049551">
    <property type="entry name" value="PKS_DH_C"/>
</dbReference>
<organism evidence="7">
    <name type="scientific">Metarhizium acridum (strain CQMa 102)</name>
    <dbReference type="NCBI Taxonomy" id="655827"/>
    <lineage>
        <taxon>Eukaryota</taxon>
        <taxon>Fungi</taxon>
        <taxon>Dikarya</taxon>
        <taxon>Ascomycota</taxon>
        <taxon>Pezizomycotina</taxon>
        <taxon>Sordariomycetes</taxon>
        <taxon>Hypocreomycetidae</taxon>
        <taxon>Hypocreales</taxon>
        <taxon>Clavicipitaceae</taxon>
        <taxon>Metarhizium</taxon>
    </lineage>
</organism>
<dbReference type="PANTHER" id="PTHR43775">
    <property type="entry name" value="FATTY ACID SYNTHASE"/>
    <property type="match status" value="1"/>
</dbReference>
<protein>
    <submittedName>
        <fullName evidence="6">Polyketide synthase, putative</fullName>
    </submittedName>
</protein>
<gene>
    <name evidence="6" type="ORF">MAC_01406</name>
</gene>
<dbReference type="OrthoDB" id="5245411at2759"/>
<keyword evidence="1" id="KW-0596">Phosphopantetheine</keyword>
<dbReference type="Pfam" id="PF14765">
    <property type="entry name" value="PS-DH"/>
    <property type="match status" value="1"/>
</dbReference>
<keyword evidence="4" id="KW-0560">Oxidoreductase</keyword>
<dbReference type="InterPro" id="IPR036291">
    <property type="entry name" value="NAD(P)-bd_dom_sf"/>
</dbReference>
<dbReference type="eggNOG" id="KOG1202">
    <property type="taxonomic scope" value="Eukaryota"/>
</dbReference>
<dbReference type="InterPro" id="IPR013968">
    <property type="entry name" value="PKS_KR"/>
</dbReference>
<dbReference type="SMART" id="SM00822">
    <property type="entry name" value="PKS_KR"/>
    <property type="match status" value="1"/>
</dbReference>
<accession>E9DV16</accession>
<dbReference type="HOGENOM" id="CLU_336812_0_0_1"/>
<keyword evidence="2" id="KW-0597">Phosphoprotein</keyword>
<dbReference type="AlphaFoldDB" id="E9DV16"/>
<dbReference type="SUPFAM" id="SSF51735">
    <property type="entry name" value="NAD(P)-binding Rossmann-fold domains"/>
    <property type="match status" value="1"/>
</dbReference>
<keyword evidence="3" id="KW-0808">Transferase</keyword>
<dbReference type="Pfam" id="PF08659">
    <property type="entry name" value="KR"/>
    <property type="match status" value="1"/>
</dbReference>
<dbReference type="EMBL" id="GL698475">
    <property type="protein sequence ID" value="EFY92440.1"/>
    <property type="molecule type" value="Genomic_DNA"/>
</dbReference>
<name>E9DV16_METAQ</name>
<dbReference type="InParanoid" id="E9DV16"/>